<dbReference type="SUPFAM" id="SSF158694">
    <property type="entry name" value="UraD-Like"/>
    <property type="match status" value="1"/>
</dbReference>
<dbReference type="RefSeq" id="WP_378488268.1">
    <property type="nucleotide sequence ID" value="NZ_JBHUFB010000022.1"/>
</dbReference>
<keyword evidence="4" id="KW-0659">Purine metabolism</keyword>
<feature type="domain" description="Oxo-4-hydroxy-4-carboxy-5-ureidoimidazoline decarboxylase" evidence="7">
    <location>
        <begin position="13"/>
        <end position="160"/>
    </location>
</feature>
<dbReference type="Pfam" id="PF09349">
    <property type="entry name" value="OHCU_decarbox"/>
    <property type="match status" value="1"/>
</dbReference>
<reference evidence="9" key="1">
    <citation type="journal article" date="2019" name="Int. J. Syst. Evol. Microbiol.">
        <title>The Global Catalogue of Microorganisms (GCM) 10K type strain sequencing project: providing services to taxonomists for standard genome sequencing and annotation.</title>
        <authorList>
            <consortium name="The Broad Institute Genomics Platform"/>
            <consortium name="The Broad Institute Genome Sequencing Center for Infectious Disease"/>
            <person name="Wu L."/>
            <person name="Ma J."/>
        </authorList>
    </citation>
    <scope>NUCLEOTIDE SEQUENCE [LARGE SCALE GENOMIC DNA]</scope>
    <source>
        <strain evidence="9">DT72</strain>
    </source>
</reference>
<sequence>MLMHQGIGLDGFNALAERRATHALYECCSSVTWAGKVASGRPYDSHDELLTRADSELFELSTEAVDIALQSHRGIAHRVRTTTSSLEQCAVWAPDEETMLAVVVACDRYLKQFGYPYLWCAAGRDARDLLGDLDLRMSHSPDIERKTMLGELAKVNRTRIGRMLGPEGGYDNYC</sequence>
<dbReference type="NCBIfam" id="NF010372">
    <property type="entry name" value="PRK13798.1"/>
    <property type="match status" value="1"/>
</dbReference>
<accession>A0ABW4PCY8</accession>
<dbReference type="PANTHER" id="PTHR43466">
    <property type="entry name" value="2-OXO-4-HYDROXY-4-CARBOXY-5-UREIDOIMIDAZOLINE DECARBOXYLASE-RELATED"/>
    <property type="match status" value="1"/>
</dbReference>
<keyword evidence="6" id="KW-0456">Lyase</keyword>
<comment type="caution">
    <text evidence="8">The sequence shown here is derived from an EMBL/GenBank/DDBJ whole genome shotgun (WGS) entry which is preliminary data.</text>
</comment>
<evidence type="ECO:0000313" key="8">
    <source>
        <dbReference type="EMBL" id="MFD1815819.1"/>
    </source>
</evidence>
<comment type="pathway">
    <text evidence="2">Purine metabolism; urate degradation; (S)-allantoin from urate: step 3/3.</text>
</comment>
<evidence type="ECO:0000256" key="1">
    <source>
        <dbReference type="ARBA" id="ARBA00001163"/>
    </source>
</evidence>
<dbReference type="Gene3D" id="1.10.3330.10">
    <property type="entry name" value="Oxo-4-hydroxy-4-carboxy-5-ureidoimidazoline decarboxylase"/>
    <property type="match status" value="1"/>
</dbReference>
<evidence type="ECO:0000313" key="9">
    <source>
        <dbReference type="Proteomes" id="UP001597286"/>
    </source>
</evidence>
<dbReference type="EC" id="4.1.1.97" evidence="3"/>
<keyword evidence="5" id="KW-0210">Decarboxylase</keyword>
<evidence type="ECO:0000256" key="3">
    <source>
        <dbReference type="ARBA" id="ARBA00012257"/>
    </source>
</evidence>
<dbReference type="InterPro" id="IPR036778">
    <property type="entry name" value="OHCU_decarboxylase_sf"/>
</dbReference>
<evidence type="ECO:0000256" key="2">
    <source>
        <dbReference type="ARBA" id="ARBA00004754"/>
    </source>
</evidence>
<dbReference type="InterPro" id="IPR018020">
    <property type="entry name" value="OHCU_decarboxylase"/>
</dbReference>
<protein>
    <recommendedName>
        <fullName evidence="3">2-oxo-4-hydroxy-4-carboxy-5-ureidoimidazoline decarboxylase</fullName>
        <ecNumber evidence="3">4.1.1.97</ecNumber>
    </recommendedName>
</protein>
<dbReference type="PANTHER" id="PTHR43466:SF1">
    <property type="entry name" value="2-OXO-4-HYDROXY-4-CARBOXY-5-UREIDOIMIDAZOLINE DECARBOXYLASE-RELATED"/>
    <property type="match status" value="1"/>
</dbReference>
<name>A0ABW4PCY8_9NOCA</name>
<evidence type="ECO:0000256" key="6">
    <source>
        <dbReference type="ARBA" id="ARBA00023239"/>
    </source>
</evidence>
<gene>
    <name evidence="8" type="ORF">ACFSJG_26685</name>
</gene>
<dbReference type="Proteomes" id="UP001597286">
    <property type="component" value="Unassembled WGS sequence"/>
</dbReference>
<evidence type="ECO:0000259" key="7">
    <source>
        <dbReference type="Pfam" id="PF09349"/>
    </source>
</evidence>
<evidence type="ECO:0000256" key="5">
    <source>
        <dbReference type="ARBA" id="ARBA00022793"/>
    </source>
</evidence>
<dbReference type="EMBL" id="JBHUFB010000022">
    <property type="protein sequence ID" value="MFD1815819.1"/>
    <property type="molecule type" value="Genomic_DNA"/>
</dbReference>
<keyword evidence="9" id="KW-1185">Reference proteome</keyword>
<proteinExistence type="predicted"/>
<organism evidence="8 9">
    <name type="scientific">Rhodococcus gannanensis</name>
    <dbReference type="NCBI Taxonomy" id="1960308"/>
    <lineage>
        <taxon>Bacteria</taxon>
        <taxon>Bacillati</taxon>
        <taxon>Actinomycetota</taxon>
        <taxon>Actinomycetes</taxon>
        <taxon>Mycobacteriales</taxon>
        <taxon>Nocardiaceae</taxon>
        <taxon>Rhodococcus</taxon>
    </lineage>
</organism>
<evidence type="ECO:0000256" key="4">
    <source>
        <dbReference type="ARBA" id="ARBA00022631"/>
    </source>
</evidence>
<comment type="catalytic activity">
    <reaction evidence="1">
        <text>5-hydroxy-2-oxo-4-ureido-2,5-dihydro-1H-imidazole-5-carboxylate + H(+) = (S)-allantoin + CO2</text>
        <dbReference type="Rhea" id="RHEA:26301"/>
        <dbReference type="ChEBI" id="CHEBI:15378"/>
        <dbReference type="ChEBI" id="CHEBI:15678"/>
        <dbReference type="ChEBI" id="CHEBI:16526"/>
        <dbReference type="ChEBI" id="CHEBI:58639"/>
        <dbReference type="EC" id="4.1.1.97"/>
    </reaction>
</comment>